<proteinExistence type="predicted"/>
<protein>
    <submittedName>
        <fullName evidence="1">Uncharacterized protein</fullName>
    </submittedName>
</protein>
<dbReference type="Gramene" id="KCW81601">
    <property type="protein sequence ID" value="KCW81601"/>
    <property type="gene ID" value="EUGRSUZ_C02965"/>
</dbReference>
<dbReference type="AlphaFoldDB" id="A0A059CTU8"/>
<organism evidence="1">
    <name type="scientific">Eucalyptus grandis</name>
    <name type="common">Flooded gum</name>
    <dbReference type="NCBI Taxonomy" id="71139"/>
    <lineage>
        <taxon>Eukaryota</taxon>
        <taxon>Viridiplantae</taxon>
        <taxon>Streptophyta</taxon>
        <taxon>Embryophyta</taxon>
        <taxon>Tracheophyta</taxon>
        <taxon>Spermatophyta</taxon>
        <taxon>Magnoliopsida</taxon>
        <taxon>eudicotyledons</taxon>
        <taxon>Gunneridae</taxon>
        <taxon>Pentapetalae</taxon>
        <taxon>rosids</taxon>
        <taxon>malvids</taxon>
        <taxon>Myrtales</taxon>
        <taxon>Myrtaceae</taxon>
        <taxon>Myrtoideae</taxon>
        <taxon>Eucalypteae</taxon>
        <taxon>Eucalyptus</taxon>
    </lineage>
</organism>
<accession>A0A059CTU8</accession>
<reference evidence="1" key="1">
    <citation type="submission" date="2013-07" db="EMBL/GenBank/DDBJ databases">
        <title>The genome of Eucalyptus grandis.</title>
        <authorList>
            <person name="Schmutz J."/>
            <person name="Hayes R."/>
            <person name="Myburg A."/>
            <person name="Tuskan G."/>
            <person name="Grattapaglia D."/>
            <person name="Rokhsar D.S."/>
        </authorList>
    </citation>
    <scope>NUCLEOTIDE SEQUENCE</scope>
    <source>
        <tissue evidence="1">Leaf extractions</tissue>
    </source>
</reference>
<dbReference type="InParanoid" id="A0A059CTU8"/>
<gene>
    <name evidence="1" type="ORF">EUGRSUZ_C02965</name>
</gene>
<sequence>MYASDSGHLSGYLLYQDEHARSRNEAFLCSERLICCIFVSGGSLGWALCVKMVKTTWTPPEMVWRLMVPNMRTARMISPSHSCE</sequence>
<name>A0A059CTU8_EUCGR</name>
<dbReference type="EMBL" id="KK198755">
    <property type="protein sequence ID" value="KCW81601.1"/>
    <property type="molecule type" value="Genomic_DNA"/>
</dbReference>
<evidence type="ECO:0000313" key="1">
    <source>
        <dbReference type="EMBL" id="KCW81601.1"/>
    </source>
</evidence>